<evidence type="ECO:0000313" key="7">
    <source>
        <dbReference type="RefSeq" id="XP_029648467.1"/>
    </source>
</evidence>
<keyword evidence="3 4" id="KW-0694">RNA-binding</keyword>
<dbReference type="InterPro" id="IPR021790">
    <property type="entry name" value="PTBP1-like_RRM2"/>
</dbReference>
<accession>A0A6P7TET8</accession>
<evidence type="ECO:0000256" key="2">
    <source>
        <dbReference type="ARBA" id="ARBA00022737"/>
    </source>
</evidence>
<dbReference type="SMART" id="SM00360">
    <property type="entry name" value="RRM"/>
    <property type="match status" value="4"/>
</dbReference>
<reference evidence="7" key="1">
    <citation type="submission" date="2025-08" db="UniProtKB">
        <authorList>
            <consortium name="RefSeq"/>
        </authorList>
    </citation>
    <scope>IDENTIFICATION</scope>
</reference>
<feature type="domain" description="RRM" evidence="5">
    <location>
        <begin position="528"/>
        <end position="602"/>
    </location>
</feature>
<evidence type="ECO:0000256" key="3">
    <source>
        <dbReference type="ARBA" id="ARBA00022884"/>
    </source>
</evidence>
<evidence type="ECO:0000259" key="5">
    <source>
        <dbReference type="PROSITE" id="PS50102"/>
    </source>
</evidence>
<feature type="domain" description="RRM" evidence="5">
    <location>
        <begin position="214"/>
        <end position="290"/>
    </location>
</feature>
<keyword evidence="1" id="KW-0597">Phosphoprotein</keyword>
<dbReference type="SUPFAM" id="SSF54928">
    <property type="entry name" value="RNA-binding domain, RBD"/>
    <property type="match status" value="4"/>
</dbReference>
<dbReference type="Proteomes" id="UP000515154">
    <property type="component" value="Linkage group LG19"/>
</dbReference>
<keyword evidence="2" id="KW-0677">Repeat</keyword>
<dbReference type="CDD" id="cd12423">
    <property type="entry name" value="RRM3_PTBP1_like"/>
    <property type="match status" value="1"/>
</dbReference>
<feature type="domain" description="RRM" evidence="5">
    <location>
        <begin position="410"/>
        <end position="484"/>
    </location>
</feature>
<evidence type="ECO:0000256" key="4">
    <source>
        <dbReference type="PROSITE-ProRule" id="PRU00176"/>
    </source>
</evidence>
<feature type="domain" description="RRM" evidence="5">
    <location>
        <begin position="102"/>
        <end position="186"/>
    </location>
</feature>
<keyword evidence="6" id="KW-1185">Reference proteome</keyword>
<evidence type="ECO:0000313" key="6">
    <source>
        <dbReference type="Proteomes" id="UP000515154"/>
    </source>
</evidence>
<dbReference type="CDD" id="cd12425">
    <property type="entry name" value="RRM4_PTBP1_like"/>
    <property type="match status" value="1"/>
</dbReference>
<dbReference type="Pfam" id="PF11835">
    <property type="entry name" value="RRM_8"/>
    <property type="match status" value="1"/>
</dbReference>
<sequence>MYLCWYPTYNQAPLHVPPVHPLPTLPAPGPPPPPSEIILPLQFATEQIFPVSRKRGSEELMSHSPMVTNGTGMSPHHVDSADMNNDAKKVKLEQSQAATVSKVVHLRGLPIEASDQDVIPLGIPFGRITNFLLLKQKNQAFMEFSDERQAESMVLYYTNDKPRVRNKDVYVQFSNHKELKIDVAHPYQNTNTQAALQAAQAIMGSPEEMNKTILRVIIDNMVFQINIDILYQIFCKFGTIQKIITFTKNNTYQAVIQFSDPVSARSARMTLDGQNIYNGCCTMRIDYSKMTSLNVKYNNEKSRDYTNPSLPAGDASVDQALTFGSPGVLSSTIAAVPGLGTAPLTTFGAAPGATLLSDPSQQYIGADMQICTSAPGVGPPAVPMSGFGLTAAGMGAARLSMPLQSQAGNCVLLVSNLDEEMVTPDVLFTLFGVYGDVQRVKILFNKKDNALVQMAEPHHAQLAKTYLDKLTLYGKQIRVAPSKHTVVQMPKEGQQVDSGLTRDYTNSPLHRFKRPGSKNCQNIFPPSAVLHLSNIPSNVPEEQLKDMFAEYGTVKGFKFFPKDRKMALIQMGSIEEAVKALICLHNYPLSESNHLRVSFSKSTI</sequence>
<dbReference type="InterPro" id="IPR006536">
    <property type="entry name" value="HnRNP-L/PTB"/>
</dbReference>
<dbReference type="InterPro" id="IPR055204">
    <property type="entry name" value="HNRNPL_RRM"/>
</dbReference>
<protein>
    <submittedName>
        <fullName evidence="7">Polypyrimidine tract-binding protein 1 isoform X1</fullName>
    </submittedName>
</protein>
<dbReference type="CDD" id="cd12421">
    <property type="entry name" value="RRM1_PTBP1_hnRNPL_like"/>
    <property type="match status" value="1"/>
</dbReference>
<dbReference type="AlphaFoldDB" id="A0A6P7TET8"/>
<evidence type="ECO:0000256" key="1">
    <source>
        <dbReference type="ARBA" id="ARBA00022553"/>
    </source>
</evidence>
<dbReference type="NCBIfam" id="TIGR01649">
    <property type="entry name" value="hnRNP-L_PTB"/>
    <property type="match status" value="1"/>
</dbReference>
<dbReference type="PROSITE" id="PS50102">
    <property type="entry name" value="RRM"/>
    <property type="match status" value="4"/>
</dbReference>
<proteinExistence type="predicted"/>
<dbReference type="Pfam" id="PF13893">
    <property type="entry name" value="RRM_5"/>
    <property type="match status" value="1"/>
</dbReference>
<dbReference type="PANTHER" id="PTHR15592">
    <property type="entry name" value="MATRIN 3/NUCLEAR PROTEIN 220-RELATED"/>
    <property type="match status" value="1"/>
</dbReference>
<dbReference type="GO" id="GO:0003723">
    <property type="term" value="F:RNA binding"/>
    <property type="evidence" value="ECO:0007669"/>
    <property type="project" value="UniProtKB-UniRule"/>
</dbReference>
<dbReference type="Pfam" id="PF22976">
    <property type="entry name" value="RRM_10"/>
    <property type="match status" value="1"/>
</dbReference>
<dbReference type="GO" id="GO:0006397">
    <property type="term" value="P:mRNA processing"/>
    <property type="evidence" value="ECO:0007669"/>
    <property type="project" value="InterPro"/>
</dbReference>
<organism evidence="6 7">
    <name type="scientific">Octopus sinensis</name>
    <name type="common">East Asian common octopus</name>
    <dbReference type="NCBI Taxonomy" id="2607531"/>
    <lineage>
        <taxon>Eukaryota</taxon>
        <taxon>Metazoa</taxon>
        <taxon>Spiralia</taxon>
        <taxon>Lophotrochozoa</taxon>
        <taxon>Mollusca</taxon>
        <taxon>Cephalopoda</taxon>
        <taxon>Coleoidea</taxon>
        <taxon>Octopodiformes</taxon>
        <taxon>Octopoda</taxon>
        <taxon>Incirrata</taxon>
        <taxon>Octopodidae</taxon>
        <taxon>Octopus</taxon>
    </lineage>
</organism>
<dbReference type="InterPro" id="IPR000504">
    <property type="entry name" value="RRM_dom"/>
</dbReference>
<dbReference type="KEGG" id="osn:115222389"/>
<dbReference type="InterPro" id="IPR012677">
    <property type="entry name" value="Nucleotide-bd_a/b_plait_sf"/>
</dbReference>
<gene>
    <name evidence="7" type="primary">LOC115222389</name>
</gene>
<name>A0A6P7TET8_9MOLL</name>
<dbReference type="CDD" id="cd12693">
    <property type="entry name" value="RRM2_PTBP1_like"/>
    <property type="match status" value="1"/>
</dbReference>
<dbReference type="GO" id="GO:0005634">
    <property type="term" value="C:nucleus"/>
    <property type="evidence" value="ECO:0007669"/>
    <property type="project" value="InterPro"/>
</dbReference>
<dbReference type="FunFam" id="3.30.70.330:FF:000341">
    <property type="entry name" value="Hephaestus, isoform C"/>
    <property type="match status" value="1"/>
</dbReference>
<dbReference type="Gene3D" id="3.30.70.330">
    <property type="match status" value="4"/>
</dbReference>
<dbReference type="InterPro" id="IPR035979">
    <property type="entry name" value="RBD_domain_sf"/>
</dbReference>
<dbReference type="RefSeq" id="XP_029648467.1">
    <property type="nucleotide sequence ID" value="XM_029792607.2"/>
</dbReference>